<dbReference type="OrthoDB" id="675330at2"/>
<dbReference type="Proteomes" id="UP000324376">
    <property type="component" value="Unassembled WGS sequence"/>
</dbReference>
<accession>A0A5S5BXB8</accession>
<sequence length="145" mass="17403">MKKISLILSILFAVQFGTAQKNSREKIKAYKIAFFTEQLQLSSDEATKFWPVYNKYDTQMHDLKRKERQIFRTFKSQSEQEQSETTAKELLNEYRETEQKQLSTKLAMITDLKKVISSHKILLLFRAEYEFHKKLMQRLRQKSKE</sequence>
<evidence type="ECO:0000313" key="1">
    <source>
        <dbReference type="EMBL" id="TYP71677.1"/>
    </source>
</evidence>
<gene>
    <name evidence="1" type="ORF">BD809_10887</name>
</gene>
<dbReference type="AlphaFoldDB" id="A0A5S5BXB8"/>
<reference evidence="1 2" key="1">
    <citation type="submission" date="2019-07" db="EMBL/GenBank/DDBJ databases">
        <title>Genomic Encyclopedia of Archaeal and Bacterial Type Strains, Phase II (KMG-II): from individual species to whole genera.</title>
        <authorList>
            <person name="Goeker M."/>
        </authorList>
    </citation>
    <scope>NUCLEOTIDE SEQUENCE [LARGE SCALE GENOMIC DNA]</scope>
    <source>
        <strain evidence="1 2">DSM 17527</strain>
    </source>
</reference>
<name>A0A5S5BXB8_9FLAO</name>
<dbReference type="RefSeq" id="WP_148783274.1">
    <property type="nucleotide sequence ID" value="NZ_VNHU01000008.1"/>
</dbReference>
<proteinExistence type="predicted"/>
<organism evidence="1 2">
    <name type="scientific">Aquimarina intermedia</name>
    <dbReference type="NCBI Taxonomy" id="350814"/>
    <lineage>
        <taxon>Bacteria</taxon>
        <taxon>Pseudomonadati</taxon>
        <taxon>Bacteroidota</taxon>
        <taxon>Flavobacteriia</taxon>
        <taxon>Flavobacteriales</taxon>
        <taxon>Flavobacteriaceae</taxon>
        <taxon>Aquimarina</taxon>
    </lineage>
</organism>
<evidence type="ECO:0008006" key="3">
    <source>
        <dbReference type="Google" id="ProtNLM"/>
    </source>
</evidence>
<protein>
    <recommendedName>
        <fullName evidence="3">LTXXQ motif family protein</fullName>
    </recommendedName>
</protein>
<evidence type="ECO:0000313" key="2">
    <source>
        <dbReference type="Proteomes" id="UP000324376"/>
    </source>
</evidence>
<dbReference type="EMBL" id="VNHU01000008">
    <property type="protein sequence ID" value="TYP71677.1"/>
    <property type="molecule type" value="Genomic_DNA"/>
</dbReference>
<comment type="caution">
    <text evidence="1">The sequence shown here is derived from an EMBL/GenBank/DDBJ whole genome shotgun (WGS) entry which is preliminary data.</text>
</comment>
<keyword evidence="2" id="KW-1185">Reference proteome</keyword>